<evidence type="ECO:0000256" key="9">
    <source>
        <dbReference type="SAM" id="Phobius"/>
    </source>
</evidence>
<dbReference type="PANTHER" id="PTHR13121">
    <property type="entry name" value="GPI TRANSAMIDASE COMPONENT PIG-U"/>
    <property type="match status" value="1"/>
</dbReference>
<feature type="transmembrane region" description="Helical" evidence="9">
    <location>
        <begin position="236"/>
        <end position="254"/>
    </location>
</feature>
<feature type="transmembrane region" description="Helical" evidence="9">
    <location>
        <begin position="274"/>
        <end position="291"/>
    </location>
</feature>
<keyword evidence="6" id="KW-0256">Endoplasmic reticulum</keyword>
<evidence type="ECO:0000256" key="7">
    <source>
        <dbReference type="ARBA" id="ARBA00022989"/>
    </source>
</evidence>
<dbReference type="EMBL" id="JALJOQ010000069">
    <property type="protein sequence ID" value="KAK9802655.1"/>
    <property type="molecule type" value="Genomic_DNA"/>
</dbReference>
<feature type="transmembrane region" description="Helical" evidence="9">
    <location>
        <begin position="81"/>
        <end position="98"/>
    </location>
</feature>
<dbReference type="InterPro" id="IPR009600">
    <property type="entry name" value="PIG-U"/>
</dbReference>
<gene>
    <name evidence="10" type="ORF">WJX73_001164</name>
</gene>
<evidence type="ECO:0000256" key="6">
    <source>
        <dbReference type="ARBA" id="ARBA00022824"/>
    </source>
</evidence>
<keyword evidence="7 9" id="KW-1133">Transmembrane helix</keyword>
<feature type="transmembrane region" description="Helical" evidence="9">
    <location>
        <begin position="303"/>
        <end position="320"/>
    </location>
</feature>
<feature type="transmembrane region" description="Helical" evidence="9">
    <location>
        <begin position="132"/>
        <end position="150"/>
    </location>
</feature>
<dbReference type="Pfam" id="PF06728">
    <property type="entry name" value="PIG-U"/>
    <property type="match status" value="2"/>
</dbReference>
<dbReference type="GO" id="GO:0016255">
    <property type="term" value="P:attachment of GPI anchor to protein"/>
    <property type="evidence" value="ECO:0007669"/>
    <property type="project" value="InterPro"/>
</dbReference>
<keyword evidence="8 9" id="KW-0472">Membrane</keyword>
<dbReference type="GO" id="GO:0042765">
    <property type="term" value="C:GPI-anchor transamidase complex"/>
    <property type="evidence" value="ECO:0007669"/>
    <property type="project" value="InterPro"/>
</dbReference>
<accession>A0AAW1P2B5</accession>
<organism evidence="10 11">
    <name type="scientific">Symbiochloris irregularis</name>
    <dbReference type="NCBI Taxonomy" id="706552"/>
    <lineage>
        <taxon>Eukaryota</taxon>
        <taxon>Viridiplantae</taxon>
        <taxon>Chlorophyta</taxon>
        <taxon>core chlorophytes</taxon>
        <taxon>Trebouxiophyceae</taxon>
        <taxon>Trebouxiales</taxon>
        <taxon>Trebouxiaceae</taxon>
        <taxon>Symbiochloris</taxon>
    </lineage>
</organism>
<dbReference type="AlphaFoldDB" id="A0AAW1P2B5"/>
<evidence type="ECO:0000256" key="1">
    <source>
        <dbReference type="ARBA" id="ARBA00004477"/>
    </source>
</evidence>
<comment type="pathway">
    <text evidence="2">Glycolipid biosynthesis; glycosylphosphatidylinositol-anchor biosynthesis.</text>
</comment>
<dbReference type="PANTHER" id="PTHR13121:SF0">
    <property type="entry name" value="PHOSPHATIDYLINOSITOL GLYCAN ANCHOR BIOSYNTHESIS CLASS U PROTEIN"/>
    <property type="match status" value="1"/>
</dbReference>
<evidence type="ECO:0000256" key="4">
    <source>
        <dbReference type="ARBA" id="ARBA00022502"/>
    </source>
</evidence>
<comment type="caution">
    <text evidence="10">The sequence shown here is derived from an EMBL/GenBank/DDBJ whole genome shotgun (WGS) entry which is preliminary data.</text>
</comment>
<comment type="similarity">
    <text evidence="3">Belongs to the PIGU family.</text>
</comment>
<evidence type="ECO:0000313" key="10">
    <source>
        <dbReference type="EMBL" id="KAK9802655.1"/>
    </source>
</evidence>
<evidence type="ECO:0000256" key="3">
    <source>
        <dbReference type="ARBA" id="ARBA00010026"/>
    </source>
</evidence>
<evidence type="ECO:0000256" key="5">
    <source>
        <dbReference type="ARBA" id="ARBA00022692"/>
    </source>
</evidence>
<keyword evidence="5 9" id="KW-0812">Transmembrane</keyword>
<evidence type="ECO:0000256" key="2">
    <source>
        <dbReference type="ARBA" id="ARBA00004687"/>
    </source>
</evidence>
<evidence type="ECO:0000313" key="11">
    <source>
        <dbReference type="Proteomes" id="UP001465755"/>
    </source>
</evidence>
<dbReference type="Proteomes" id="UP001465755">
    <property type="component" value="Unassembled WGS sequence"/>
</dbReference>
<keyword evidence="11" id="KW-1185">Reference proteome</keyword>
<name>A0AAW1P2B5_9CHLO</name>
<feature type="transmembrane region" description="Helical" evidence="9">
    <location>
        <begin position="332"/>
        <end position="356"/>
    </location>
</feature>
<proteinExistence type="inferred from homology"/>
<keyword evidence="4" id="KW-0337">GPI-anchor biosynthesis</keyword>
<reference evidence="10 11" key="1">
    <citation type="journal article" date="2024" name="Nat. Commun.">
        <title>Phylogenomics reveals the evolutionary origins of lichenization in chlorophyte algae.</title>
        <authorList>
            <person name="Puginier C."/>
            <person name="Libourel C."/>
            <person name="Otte J."/>
            <person name="Skaloud P."/>
            <person name="Haon M."/>
            <person name="Grisel S."/>
            <person name="Petersen M."/>
            <person name="Berrin J.G."/>
            <person name="Delaux P.M."/>
            <person name="Dal Grande F."/>
            <person name="Keller J."/>
        </authorList>
    </citation>
    <scope>NUCLEOTIDE SEQUENCE [LARGE SCALE GENOMIC DNA]</scope>
    <source>
        <strain evidence="10 11">SAG 2036</strain>
    </source>
</reference>
<dbReference type="GO" id="GO:0006506">
    <property type="term" value="P:GPI anchor biosynthetic process"/>
    <property type="evidence" value="ECO:0007669"/>
    <property type="project" value="UniProtKB-KW"/>
</dbReference>
<evidence type="ECO:0000256" key="8">
    <source>
        <dbReference type="ARBA" id="ARBA00023136"/>
    </source>
</evidence>
<comment type="subcellular location">
    <subcellularLocation>
        <location evidence="1">Endoplasmic reticulum membrane</location>
        <topology evidence="1">Multi-pass membrane protein</topology>
    </subcellularLocation>
</comment>
<feature type="transmembrane region" description="Helical" evidence="9">
    <location>
        <begin position="156"/>
        <end position="182"/>
    </location>
</feature>
<protein>
    <submittedName>
        <fullName evidence="10">Uncharacterized protein</fullName>
    </submittedName>
</protein>
<sequence>MIFLARPSRPESELLRVVTPLLQEANLLADHYNAPSVSFSEHTLAEGVFLKQAGLSPYAGSQCRVQPLLLAVLQHFQGRLWAVRLLCVAADVLMAALLQSVGGLVADPSTGSIMAVVYLISPLSPLASNSDFSASIESALTMVAVFLAAVQEVHAAALAAAACILMFPLHLLLLVPLTLLVANGPEDLSAGRGSAQHWAMETMASACTVQNLEPSMGLMWYMSAAGFKEHAGLTRLLPIGASGLVTLPLAGVMSHRPMLLMCVQLVVTSIFRPHPSSCHLALYLALLLPYWPLASAHMPSKFFMGQSLAVILLLQPAMWHQWIVRRAANPNFYFATTLLYAAWQVLFLLQLLRAVIHADLDASRRSTDHEVTTMKRTDSARSTPS</sequence>